<dbReference type="GO" id="GO:0008696">
    <property type="term" value="F:4-amino-4-deoxychorismate lyase activity"/>
    <property type="evidence" value="ECO:0007669"/>
    <property type="project" value="UniProtKB-EC"/>
</dbReference>
<keyword evidence="21" id="KW-0456">Lyase</keyword>
<dbReference type="GO" id="GO:0004084">
    <property type="term" value="F:branched-chain-amino-acid transaminase activity"/>
    <property type="evidence" value="ECO:0007669"/>
    <property type="project" value="UniProtKB-EC"/>
</dbReference>
<evidence type="ECO:0000256" key="14">
    <source>
        <dbReference type="ARBA" id="ARBA00049229"/>
    </source>
</evidence>
<dbReference type="Gene3D" id="3.20.10.10">
    <property type="entry name" value="D-amino Acid Aminotransferase, subunit A, domain 2"/>
    <property type="match status" value="1"/>
</dbReference>
<comment type="cofactor">
    <cofactor evidence="1 20">
        <name>pyridoxal 5'-phosphate</name>
        <dbReference type="ChEBI" id="CHEBI:597326"/>
    </cofactor>
</comment>
<evidence type="ECO:0000256" key="4">
    <source>
        <dbReference type="ARBA" id="ARBA00004931"/>
    </source>
</evidence>
<evidence type="ECO:0000256" key="6">
    <source>
        <dbReference type="ARBA" id="ARBA00009320"/>
    </source>
</evidence>
<evidence type="ECO:0000256" key="17">
    <source>
        <dbReference type="ARBA" id="ARBA00069174"/>
    </source>
</evidence>
<evidence type="ECO:0000256" key="10">
    <source>
        <dbReference type="ARBA" id="ARBA00035633"/>
    </source>
</evidence>
<comment type="catalytic activity">
    <reaction evidence="13">
        <text>L-isoleucine + 2-oxoglutarate = (S)-3-methyl-2-oxopentanoate + L-glutamate</text>
        <dbReference type="Rhea" id="RHEA:24801"/>
        <dbReference type="ChEBI" id="CHEBI:16810"/>
        <dbReference type="ChEBI" id="CHEBI:29985"/>
        <dbReference type="ChEBI" id="CHEBI:35146"/>
        <dbReference type="ChEBI" id="CHEBI:58045"/>
        <dbReference type="EC" id="2.6.1.42"/>
    </reaction>
</comment>
<evidence type="ECO:0000313" key="21">
    <source>
        <dbReference type="EMBL" id="QBR83378.1"/>
    </source>
</evidence>
<dbReference type="EC" id="2.6.1.42" evidence="7"/>
<evidence type="ECO:0000256" key="3">
    <source>
        <dbReference type="ARBA" id="ARBA00004824"/>
    </source>
</evidence>
<evidence type="ECO:0000313" key="22">
    <source>
        <dbReference type="Proteomes" id="UP000295517"/>
    </source>
</evidence>
<dbReference type="Gene3D" id="3.30.470.10">
    <property type="match status" value="1"/>
</dbReference>
<comment type="catalytic activity">
    <reaction evidence="14">
        <text>L-leucine + 2-oxoglutarate = 4-methyl-2-oxopentanoate + L-glutamate</text>
        <dbReference type="Rhea" id="RHEA:18321"/>
        <dbReference type="ChEBI" id="CHEBI:16810"/>
        <dbReference type="ChEBI" id="CHEBI:17865"/>
        <dbReference type="ChEBI" id="CHEBI:29985"/>
        <dbReference type="ChEBI" id="CHEBI:57427"/>
        <dbReference type="EC" id="2.6.1.42"/>
    </reaction>
</comment>
<comment type="pathway">
    <text evidence="4">Amino-acid biosynthesis; L-valine biosynthesis; L-valine from pyruvate: step 4/4.</text>
</comment>
<evidence type="ECO:0000256" key="15">
    <source>
        <dbReference type="ARBA" id="ARBA00049529"/>
    </source>
</evidence>
<evidence type="ECO:0000256" key="7">
    <source>
        <dbReference type="ARBA" id="ARBA00013053"/>
    </source>
</evidence>
<dbReference type="InterPro" id="IPR018300">
    <property type="entry name" value="Aminotrans_IV_CS"/>
</dbReference>
<comment type="pathway">
    <text evidence="5">Amino-acid biosynthesis; L-leucine biosynthesis; L-leucine from 3-methyl-2-oxobutanoate: step 4/4.</text>
</comment>
<dbReference type="SUPFAM" id="SSF56752">
    <property type="entry name" value="D-aminoacid aminotransferase-like PLP-dependent enzymes"/>
    <property type="match status" value="1"/>
</dbReference>
<evidence type="ECO:0000256" key="20">
    <source>
        <dbReference type="RuleBase" id="RU004516"/>
    </source>
</evidence>
<evidence type="ECO:0000256" key="11">
    <source>
        <dbReference type="ARBA" id="ARBA00035676"/>
    </source>
</evidence>
<comment type="catalytic activity">
    <reaction evidence="15">
        <text>4-amino-4-deoxychorismate = 4-aminobenzoate + pyruvate + H(+)</text>
        <dbReference type="Rhea" id="RHEA:16201"/>
        <dbReference type="ChEBI" id="CHEBI:15361"/>
        <dbReference type="ChEBI" id="CHEBI:15378"/>
        <dbReference type="ChEBI" id="CHEBI:17836"/>
        <dbReference type="ChEBI" id="CHEBI:58406"/>
        <dbReference type="EC" id="4.1.3.38"/>
    </reaction>
</comment>
<evidence type="ECO:0000256" key="12">
    <source>
        <dbReference type="ARBA" id="ARBA00048212"/>
    </source>
</evidence>
<dbReference type="InterPro" id="IPR043132">
    <property type="entry name" value="BCAT-like_C"/>
</dbReference>
<organism evidence="21 22">
    <name type="scientific">Legionella israelensis</name>
    <dbReference type="NCBI Taxonomy" id="454"/>
    <lineage>
        <taxon>Bacteria</taxon>
        <taxon>Pseudomonadati</taxon>
        <taxon>Pseudomonadota</taxon>
        <taxon>Gammaproteobacteria</taxon>
        <taxon>Legionellales</taxon>
        <taxon>Legionellaceae</taxon>
        <taxon>Legionella</taxon>
    </lineage>
</organism>
<dbReference type="RefSeq" id="WP_135059777.1">
    <property type="nucleotide sequence ID" value="NZ_CP038254.1"/>
</dbReference>
<evidence type="ECO:0000256" key="5">
    <source>
        <dbReference type="ARBA" id="ARBA00005072"/>
    </source>
</evidence>
<dbReference type="GO" id="GO:0008652">
    <property type="term" value="P:amino acid biosynthetic process"/>
    <property type="evidence" value="ECO:0007669"/>
    <property type="project" value="UniProtKB-ARBA"/>
</dbReference>
<dbReference type="InterPro" id="IPR050571">
    <property type="entry name" value="Class-IV_PLP-Dep_Aminotrnsfr"/>
</dbReference>
<comment type="similarity">
    <text evidence="6 19">Belongs to the class-IV pyridoxal-phosphate-dependent aminotransferase family.</text>
</comment>
<evidence type="ECO:0000256" key="2">
    <source>
        <dbReference type="ARBA" id="ARBA00003109"/>
    </source>
</evidence>
<evidence type="ECO:0000256" key="13">
    <source>
        <dbReference type="ARBA" id="ARBA00048798"/>
    </source>
</evidence>
<dbReference type="InterPro" id="IPR036038">
    <property type="entry name" value="Aminotransferase-like"/>
</dbReference>
<dbReference type="PANTHER" id="PTHR42743">
    <property type="entry name" value="AMINO-ACID AMINOTRANSFERASE"/>
    <property type="match status" value="1"/>
</dbReference>
<evidence type="ECO:0000256" key="8">
    <source>
        <dbReference type="ARBA" id="ARBA00022898"/>
    </source>
</evidence>
<dbReference type="AlphaFoldDB" id="A0AAX1EE84"/>
<evidence type="ECO:0000256" key="9">
    <source>
        <dbReference type="ARBA" id="ARBA00022909"/>
    </source>
</evidence>
<dbReference type="PANTHER" id="PTHR42743:SF11">
    <property type="entry name" value="AMINODEOXYCHORISMATE LYASE"/>
    <property type="match status" value="1"/>
</dbReference>
<comment type="pathway">
    <text evidence="10">Cofactor biosynthesis; tetrahydrofolate biosynthesis; 4-aminobenzoate from chorismate: step 2/2.</text>
</comment>
<dbReference type="Pfam" id="PF01063">
    <property type="entry name" value="Aminotran_4"/>
    <property type="match status" value="1"/>
</dbReference>
<proteinExistence type="inferred from homology"/>
<dbReference type="EMBL" id="CP038254">
    <property type="protein sequence ID" value="QBR83378.1"/>
    <property type="molecule type" value="Genomic_DNA"/>
</dbReference>
<keyword evidence="9" id="KW-0289">Folate biosynthesis</keyword>
<dbReference type="PROSITE" id="PS00770">
    <property type="entry name" value="AA_TRANSFER_CLASS_4"/>
    <property type="match status" value="1"/>
</dbReference>
<evidence type="ECO:0000256" key="16">
    <source>
        <dbReference type="ARBA" id="ARBA00054027"/>
    </source>
</evidence>
<evidence type="ECO:0000256" key="18">
    <source>
        <dbReference type="ARBA" id="ARBA00080135"/>
    </source>
</evidence>
<evidence type="ECO:0000256" key="19">
    <source>
        <dbReference type="RuleBase" id="RU004106"/>
    </source>
</evidence>
<keyword evidence="8 20" id="KW-0663">Pyridoxal phosphate</keyword>
<evidence type="ECO:0000256" key="1">
    <source>
        <dbReference type="ARBA" id="ARBA00001933"/>
    </source>
</evidence>
<dbReference type="FunFam" id="3.20.10.10:FF:000002">
    <property type="entry name" value="D-alanine aminotransferase"/>
    <property type="match status" value="1"/>
</dbReference>
<comment type="function">
    <text evidence="16">Involved in the biosynthesis of p-aminobenzoate (PABA), a precursor of tetrahydrofolate. Converts 4-amino-4-deoxychorismate into 4-aminobenzoate (PABA) and pyruvate.</text>
</comment>
<comment type="function">
    <text evidence="2">Acts on leucine, isoleucine and valine.</text>
</comment>
<reference evidence="21 22" key="1">
    <citation type="submission" date="2019-03" db="EMBL/GenBank/DDBJ databases">
        <title>Diverse conjugative elements silence natural transformation in Legionella species.</title>
        <authorList>
            <person name="Durieux I."/>
            <person name="Ginevra C."/>
            <person name="Attaiech L."/>
            <person name="Picq K."/>
            <person name="Juan P.A."/>
            <person name="Jarraud S."/>
            <person name="Charpentier X."/>
        </authorList>
    </citation>
    <scope>NUCLEOTIDE SEQUENCE [LARGE SCALE GENOMIC DNA]</scope>
    <source>
        <strain evidence="21 22">HL-0427-4011</strain>
    </source>
</reference>
<dbReference type="EC" id="4.1.3.38" evidence="11"/>
<dbReference type="Proteomes" id="UP000295517">
    <property type="component" value="Chromosome"/>
</dbReference>
<accession>A0AAX1EE84</accession>
<dbReference type="GO" id="GO:0046656">
    <property type="term" value="P:folic acid biosynthetic process"/>
    <property type="evidence" value="ECO:0007669"/>
    <property type="project" value="UniProtKB-KW"/>
</dbReference>
<dbReference type="InterPro" id="IPR043131">
    <property type="entry name" value="BCAT-like_N"/>
</dbReference>
<sequence length="269" mass="30522">MSNGIVLDGYPDERRLSIRDRIFLGEGLFETIRVTQARSRHAELHWQRLARSAKCLGIEFDLSLQDWKMLLQQHISQEKLQEGALKVILTGGIASRGLTEQGKHPQLLLQTFQYARQKKPMRLISSDWLRDARNPMYGLKTINYLEAILARRKAMAAQADDVLFYNTVHHVTETSCANVFLIQQNKLFTPPLADGVLPGITRQRVIAACINQNISCTEKSLTQQDIGNAEAVFLTNTLQDIQSVCSIDELVFSVEHPLLEKLENQLNKI</sequence>
<dbReference type="GO" id="GO:0005829">
    <property type="term" value="C:cytosol"/>
    <property type="evidence" value="ECO:0007669"/>
    <property type="project" value="TreeGrafter"/>
</dbReference>
<comment type="pathway">
    <text evidence="3">Amino-acid biosynthesis; L-isoleucine biosynthesis; L-isoleucine from 2-oxobutanoate: step 4/4.</text>
</comment>
<comment type="catalytic activity">
    <reaction evidence="12">
        <text>L-valine + 2-oxoglutarate = 3-methyl-2-oxobutanoate + L-glutamate</text>
        <dbReference type="Rhea" id="RHEA:24813"/>
        <dbReference type="ChEBI" id="CHEBI:11851"/>
        <dbReference type="ChEBI" id="CHEBI:16810"/>
        <dbReference type="ChEBI" id="CHEBI:29985"/>
        <dbReference type="ChEBI" id="CHEBI:57762"/>
        <dbReference type="EC" id="2.6.1.42"/>
    </reaction>
</comment>
<dbReference type="InterPro" id="IPR001544">
    <property type="entry name" value="Aminotrans_IV"/>
</dbReference>
<gene>
    <name evidence="21" type="ORF">E3983_02745</name>
</gene>
<protein>
    <recommendedName>
        <fullName evidence="17">Aminodeoxychorismate lyase</fullName>
        <ecNumber evidence="7">2.6.1.42</ecNumber>
        <ecNumber evidence="11">4.1.3.38</ecNumber>
    </recommendedName>
    <alternativeName>
        <fullName evidence="18">4-amino-4-deoxychorismate lyase</fullName>
    </alternativeName>
</protein>
<name>A0AAX1EE84_9GAMM</name>